<dbReference type="PANTHER" id="PTHR24189:SF50">
    <property type="entry name" value="ANKYRIN REPEAT AND SOCS BOX PROTEIN 2"/>
    <property type="match status" value="1"/>
</dbReference>
<dbReference type="RefSeq" id="WP_189689227.1">
    <property type="nucleotide sequence ID" value="NZ_BMYK01000018.1"/>
</dbReference>
<gene>
    <name evidence="3" type="ORF">GCM10007320_45910</name>
</gene>
<keyword evidence="1" id="KW-0677">Repeat</keyword>
<dbReference type="InterPro" id="IPR036770">
    <property type="entry name" value="Ankyrin_rpt-contain_sf"/>
</dbReference>
<dbReference type="Proteomes" id="UP000626210">
    <property type="component" value="Unassembled WGS sequence"/>
</dbReference>
<name>A0ABQ3G7Y5_9BURK</name>
<protein>
    <recommendedName>
        <fullName evidence="5">Ankyrin repeat protein</fullName>
    </recommendedName>
</protein>
<accession>A0ABQ3G7Y5</accession>
<dbReference type="InterPro" id="IPR050745">
    <property type="entry name" value="Multifunctional_regulatory"/>
</dbReference>
<proteinExistence type="predicted"/>
<dbReference type="SUPFAM" id="SSF48403">
    <property type="entry name" value="Ankyrin repeat"/>
    <property type="match status" value="2"/>
</dbReference>
<dbReference type="Gene3D" id="1.25.40.20">
    <property type="entry name" value="Ankyrin repeat-containing domain"/>
    <property type="match status" value="3"/>
</dbReference>
<dbReference type="EMBL" id="BMYK01000018">
    <property type="protein sequence ID" value="GHC94218.1"/>
    <property type="molecule type" value="Genomic_DNA"/>
</dbReference>
<dbReference type="InterPro" id="IPR002110">
    <property type="entry name" value="Ankyrin_rpt"/>
</dbReference>
<reference evidence="4" key="1">
    <citation type="journal article" date="2019" name="Int. J. Syst. Evol. Microbiol.">
        <title>The Global Catalogue of Microorganisms (GCM) 10K type strain sequencing project: providing services to taxonomists for standard genome sequencing and annotation.</title>
        <authorList>
            <consortium name="The Broad Institute Genomics Platform"/>
            <consortium name="The Broad Institute Genome Sequencing Center for Infectious Disease"/>
            <person name="Wu L."/>
            <person name="Ma J."/>
        </authorList>
    </citation>
    <scope>NUCLEOTIDE SEQUENCE [LARGE SCALE GENOMIC DNA]</scope>
    <source>
        <strain evidence="4">KCTC 23314</strain>
    </source>
</reference>
<dbReference type="SMART" id="SM00248">
    <property type="entry name" value="ANK"/>
    <property type="match status" value="6"/>
</dbReference>
<evidence type="ECO:0000313" key="4">
    <source>
        <dbReference type="Proteomes" id="UP000626210"/>
    </source>
</evidence>
<keyword evidence="4" id="KW-1185">Reference proteome</keyword>
<keyword evidence="2" id="KW-0040">ANK repeat</keyword>
<comment type="caution">
    <text evidence="3">The sequence shown here is derived from an EMBL/GenBank/DDBJ whole genome shotgun (WGS) entry which is preliminary data.</text>
</comment>
<sequence>MKRIPPRPDAAHLKKQAKQLLAALRAGEAEAFARMRSTLPAAHGASDAAIAAMEPRLHDAQSCIAREHGFVSWSELMGFVAARLAHAEAIADPARARLRWLQLAYAGDVAGGTGRAQPRVAARLLAEQPALAGDDLSMACATGDAAQLRAALARDPAWLHRPGGALQLPPLFAVAHSSLWQLPAYRPGLLGCAQLLLDAGADANQSVGNRWPPASLQAPSTTERLSALYGAAGQNRDPELTRLLLAAGADPNDGESLYHALESVECTGLLLRAGARVTGSNALYRVLDLDALPQLRLLLAHGADPNEPAPGEPTATWGRPLLWAIRRRRSAAHVQALLQAGADPQVRMPDGTDAATLALRYGLPEVAALLIAAGLPAPAAPLERFLAACARGDEAAARQLQQPGWPAELPAGQLRLLPELAAQGLRPAVQCMLRLGWPVAVRGGDWDASALNQAVFRGDAAMARLLLDHGAQWTERHGYGDNCCGTLQWASCNQPEDGAGDWLGCAQALVAHGMPGAQPDPQDPDGVLFQGRRARFSDEVTQYLLEAGAAQTGPAPPGRSR</sequence>
<evidence type="ECO:0000256" key="2">
    <source>
        <dbReference type="ARBA" id="ARBA00023043"/>
    </source>
</evidence>
<evidence type="ECO:0000313" key="3">
    <source>
        <dbReference type="EMBL" id="GHC94218.1"/>
    </source>
</evidence>
<evidence type="ECO:0000256" key="1">
    <source>
        <dbReference type="ARBA" id="ARBA00022737"/>
    </source>
</evidence>
<dbReference type="PANTHER" id="PTHR24189">
    <property type="entry name" value="MYOTROPHIN"/>
    <property type="match status" value="1"/>
</dbReference>
<evidence type="ECO:0008006" key="5">
    <source>
        <dbReference type="Google" id="ProtNLM"/>
    </source>
</evidence>
<organism evidence="3 4">
    <name type="scientific">Pseudorhodoferax aquiterrae</name>
    <dbReference type="NCBI Taxonomy" id="747304"/>
    <lineage>
        <taxon>Bacteria</taxon>
        <taxon>Pseudomonadati</taxon>
        <taxon>Pseudomonadota</taxon>
        <taxon>Betaproteobacteria</taxon>
        <taxon>Burkholderiales</taxon>
        <taxon>Comamonadaceae</taxon>
    </lineage>
</organism>